<gene>
    <name evidence="1" type="ORF">CLV30_101235</name>
</gene>
<dbReference type="PANTHER" id="PTHR36439">
    <property type="entry name" value="BLL4334 PROTEIN"/>
    <property type="match status" value="1"/>
</dbReference>
<dbReference type="OrthoDB" id="9806494at2"/>
<dbReference type="InterPro" id="IPR012545">
    <property type="entry name" value="DUF1697"/>
</dbReference>
<dbReference type="EMBL" id="PYGE01000001">
    <property type="protein sequence ID" value="PSL08264.1"/>
    <property type="molecule type" value="Genomic_DNA"/>
</dbReference>
<name>A0A2P8EFQ0_9ACTN</name>
<organism evidence="1 2">
    <name type="scientific">Haloactinopolyspora alba</name>
    <dbReference type="NCBI Taxonomy" id="648780"/>
    <lineage>
        <taxon>Bacteria</taxon>
        <taxon>Bacillati</taxon>
        <taxon>Actinomycetota</taxon>
        <taxon>Actinomycetes</taxon>
        <taxon>Jiangellales</taxon>
        <taxon>Jiangellaceae</taxon>
        <taxon>Haloactinopolyspora</taxon>
    </lineage>
</organism>
<dbReference type="Proteomes" id="UP000243528">
    <property type="component" value="Unassembled WGS sequence"/>
</dbReference>
<dbReference type="AlphaFoldDB" id="A0A2P8EFQ0"/>
<proteinExistence type="predicted"/>
<dbReference type="Gene3D" id="3.30.70.1280">
    <property type="entry name" value="SP0830-like domains"/>
    <property type="match status" value="1"/>
</dbReference>
<sequence length="178" mass="19061">MARYVALLRGINLGGHNKVPMSDLRALVESLGHTEVSTYINSGNVVFTSGTPELDRAGLARAVEEALATRVDVRVPVMVRSHAELADTLRVNPFPEAQPNRLLISFMQGTPDADAVARATEIESGADEFRVVGTTLFLHCPDGVGRSKLAASIEKRLGVPGTARNLTTVRKLLDMTAG</sequence>
<comment type="caution">
    <text evidence="1">The sequence shown here is derived from an EMBL/GenBank/DDBJ whole genome shotgun (WGS) entry which is preliminary data.</text>
</comment>
<keyword evidence="2" id="KW-1185">Reference proteome</keyword>
<evidence type="ECO:0000313" key="2">
    <source>
        <dbReference type="Proteomes" id="UP000243528"/>
    </source>
</evidence>
<protein>
    <submittedName>
        <fullName evidence="1">Uncharacterized protein (DUF1697 family)</fullName>
    </submittedName>
</protein>
<dbReference type="PANTHER" id="PTHR36439:SF1">
    <property type="entry name" value="DUF1697 DOMAIN-CONTAINING PROTEIN"/>
    <property type="match status" value="1"/>
</dbReference>
<dbReference type="SUPFAM" id="SSF160379">
    <property type="entry name" value="SP0830-like"/>
    <property type="match status" value="1"/>
</dbReference>
<dbReference type="Pfam" id="PF08002">
    <property type="entry name" value="DUF1697"/>
    <property type="match status" value="1"/>
</dbReference>
<evidence type="ECO:0000313" key="1">
    <source>
        <dbReference type="EMBL" id="PSL08264.1"/>
    </source>
</evidence>
<accession>A0A2P8EFQ0</accession>
<reference evidence="1 2" key="1">
    <citation type="submission" date="2018-03" db="EMBL/GenBank/DDBJ databases">
        <title>Genomic Encyclopedia of Archaeal and Bacterial Type Strains, Phase II (KMG-II): from individual species to whole genera.</title>
        <authorList>
            <person name="Goeker M."/>
        </authorList>
    </citation>
    <scope>NUCLEOTIDE SEQUENCE [LARGE SCALE GENOMIC DNA]</scope>
    <source>
        <strain evidence="1 2">DSM 45211</strain>
    </source>
</reference>
<dbReference type="PIRSF" id="PIRSF008502">
    <property type="entry name" value="UCP008502"/>
    <property type="match status" value="1"/>
</dbReference>
<dbReference type="RefSeq" id="WP_106535343.1">
    <property type="nucleotide sequence ID" value="NZ_ML142897.1"/>
</dbReference>